<keyword evidence="2" id="KW-0808">Transferase</keyword>
<proteinExistence type="inferred from homology"/>
<evidence type="ECO:0000256" key="7">
    <source>
        <dbReference type="RuleBase" id="RU000304"/>
    </source>
</evidence>
<accession>X6P0A7</accession>
<feature type="domain" description="Protein kinase" evidence="9">
    <location>
        <begin position="191"/>
        <end position="467"/>
    </location>
</feature>
<dbReference type="InterPro" id="IPR008271">
    <property type="entry name" value="Ser/Thr_kinase_AS"/>
</dbReference>
<dbReference type="InterPro" id="IPR011009">
    <property type="entry name" value="Kinase-like_dom_sf"/>
</dbReference>
<evidence type="ECO:0000256" key="4">
    <source>
        <dbReference type="ARBA" id="ARBA00022777"/>
    </source>
</evidence>
<evidence type="ECO:0000256" key="6">
    <source>
        <dbReference type="PROSITE-ProRule" id="PRU10141"/>
    </source>
</evidence>
<dbReference type="EMBL" id="ASPP01004838">
    <property type="protein sequence ID" value="ETO31573.1"/>
    <property type="molecule type" value="Genomic_DNA"/>
</dbReference>
<dbReference type="PROSITE" id="PS00108">
    <property type="entry name" value="PROTEIN_KINASE_ST"/>
    <property type="match status" value="1"/>
</dbReference>
<keyword evidence="4" id="KW-0418">Kinase</keyword>
<dbReference type="Gene3D" id="1.10.510.10">
    <property type="entry name" value="Transferase(Phosphotransferase) domain 1"/>
    <property type="match status" value="1"/>
</dbReference>
<dbReference type="GO" id="GO:0004674">
    <property type="term" value="F:protein serine/threonine kinase activity"/>
    <property type="evidence" value="ECO:0007669"/>
    <property type="project" value="UniProtKB-KW"/>
</dbReference>
<evidence type="ECO:0000259" key="9">
    <source>
        <dbReference type="PROSITE" id="PS50011"/>
    </source>
</evidence>
<evidence type="ECO:0000256" key="5">
    <source>
        <dbReference type="ARBA" id="ARBA00022840"/>
    </source>
</evidence>
<evidence type="ECO:0000256" key="3">
    <source>
        <dbReference type="ARBA" id="ARBA00022741"/>
    </source>
</evidence>
<dbReference type="GO" id="GO:0035556">
    <property type="term" value="P:intracellular signal transduction"/>
    <property type="evidence" value="ECO:0007669"/>
    <property type="project" value="TreeGrafter"/>
</dbReference>
<evidence type="ECO:0000256" key="2">
    <source>
        <dbReference type="ARBA" id="ARBA00022679"/>
    </source>
</evidence>
<evidence type="ECO:0000313" key="11">
    <source>
        <dbReference type="Proteomes" id="UP000023152"/>
    </source>
</evidence>
<comment type="caution">
    <text evidence="10">The sequence shown here is derived from an EMBL/GenBank/DDBJ whole genome shotgun (WGS) entry which is preliminary data.</text>
</comment>
<dbReference type="GO" id="GO:0005524">
    <property type="term" value="F:ATP binding"/>
    <property type="evidence" value="ECO:0007669"/>
    <property type="project" value="UniProtKB-UniRule"/>
</dbReference>
<dbReference type="PANTHER" id="PTHR22974">
    <property type="entry name" value="MIXED LINEAGE PROTEIN KINASE"/>
    <property type="match status" value="1"/>
</dbReference>
<gene>
    <name evidence="10" type="ORF">RFI_05551</name>
</gene>
<evidence type="ECO:0000256" key="1">
    <source>
        <dbReference type="ARBA" id="ARBA00022527"/>
    </source>
</evidence>
<dbReference type="FunFam" id="1.10.510.10:FF:000698">
    <property type="entry name" value="Serine/threonine-protein kinase tousled-like 1"/>
    <property type="match status" value="1"/>
</dbReference>
<feature type="binding site" evidence="6">
    <location>
        <position position="220"/>
    </location>
    <ligand>
        <name>ATP</name>
        <dbReference type="ChEBI" id="CHEBI:30616"/>
    </ligand>
</feature>
<dbReference type="Pfam" id="PF00069">
    <property type="entry name" value="Pkinase"/>
    <property type="match status" value="1"/>
</dbReference>
<comment type="similarity">
    <text evidence="7">Belongs to the protein kinase superfamily.</text>
</comment>
<organism evidence="10 11">
    <name type="scientific">Reticulomyxa filosa</name>
    <dbReference type="NCBI Taxonomy" id="46433"/>
    <lineage>
        <taxon>Eukaryota</taxon>
        <taxon>Sar</taxon>
        <taxon>Rhizaria</taxon>
        <taxon>Retaria</taxon>
        <taxon>Foraminifera</taxon>
        <taxon>Monothalamids</taxon>
        <taxon>Reticulomyxidae</taxon>
        <taxon>Reticulomyxa</taxon>
    </lineage>
</organism>
<keyword evidence="1 7" id="KW-0723">Serine/threonine-protein kinase</keyword>
<name>X6P0A7_RETFI</name>
<dbReference type="PANTHER" id="PTHR22974:SF23">
    <property type="entry name" value="TOUSLED-LIKE KINASE, ISOFORM G"/>
    <property type="match status" value="1"/>
</dbReference>
<protein>
    <recommendedName>
        <fullName evidence="9">Protein kinase domain-containing protein</fullName>
    </recommendedName>
</protein>
<dbReference type="SUPFAM" id="SSF56112">
    <property type="entry name" value="Protein kinase-like (PK-like)"/>
    <property type="match status" value="1"/>
</dbReference>
<dbReference type="InterPro" id="IPR017441">
    <property type="entry name" value="Protein_kinase_ATP_BS"/>
</dbReference>
<dbReference type="GO" id="GO:0005634">
    <property type="term" value="C:nucleus"/>
    <property type="evidence" value="ECO:0007669"/>
    <property type="project" value="TreeGrafter"/>
</dbReference>
<reference evidence="10 11" key="1">
    <citation type="journal article" date="2013" name="Curr. Biol.">
        <title>The Genome of the Foraminiferan Reticulomyxa filosa.</title>
        <authorList>
            <person name="Glockner G."/>
            <person name="Hulsmann N."/>
            <person name="Schleicher M."/>
            <person name="Noegel A.A."/>
            <person name="Eichinger L."/>
            <person name="Gallinger C."/>
            <person name="Pawlowski J."/>
            <person name="Sierra R."/>
            <person name="Euteneuer U."/>
            <person name="Pillet L."/>
            <person name="Moustafa A."/>
            <person name="Platzer M."/>
            <person name="Groth M."/>
            <person name="Szafranski K."/>
            <person name="Schliwa M."/>
        </authorList>
    </citation>
    <scope>NUCLEOTIDE SEQUENCE [LARGE SCALE GENOMIC DNA]</scope>
</reference>
<sequence>MLNEGKNSTYTKKARINQNEKYKTCIFKKLSQLLFLDSDALMSVELPSNKRQLSTSDGDEKMMDFVDFKRPLPKHNGNQNDVTTSTVLDGPSVVDPINHCASNETDESTITGGTRNTTSANGKSSATTLEVNVEMEIAKIRSVQITKSLQEIAIEEESLEYRKKMHIKFVRLMNDEKKSKFNDFPILHDRYLFLTLLGKGGFSEVYKAYDLLEHRIVACKIHQLNVQWTDERKKNYTRHAAREYDIHKKLNHCRIVQLFDVFGIDINSFCTVLEYCDGMDLDHYLKMHQHLTEKEARSIMIQLFEGLSYLQSQEQPIIHYDLKPANILYKNGHIQLTDFGLAKIMESDTYEMELTSQGAGTYWYLPPECFSSSSSPPMISPKVDIWSAGIIFYQMLYSRRPFGDDISQENLLKLNTILQANKVEFPSKPPVSAEAKVINFLKIMSLLNLRYYLLCLFIGVDLAMLDV</sequence>
<evidence type="ECO:0000313" key="10">
    <source>
        <dbReference type="EMBL" id="ETO31573.1"/>
    </source>
</evidence>
<dbReference type="AlphaFoldDB" id="X6P0A7"/>
<dbReference type="GO" id="GO:0007059">
    <property type="term" value="P:chromosome segregation"/>
    <property type="evidence" value="ECO:0007669"/>
    <property type="project" value="TreeGrafter"/>
</dbReference>
<keyword evidence="3 6" id="KW-0547">Nucleotide-binding</keyword>
<dbReference type="OrthoDB" id="346907at2759"/>
<dbReference type="SMART" id="SM00220">
    <property type="entry name" value="S_TKc"/>
    <property type="match status" value="1"/>
</dbReference>
<dbReference type="Proteomes" id="UP000023152">
    <property type="component" value="Unassembled WGS sequence"/>
</dbReference>
<keyword evidence="11" id="KW-1185">Reference proteome</keyword>
<keyword evidence="5 6" id="KW-0067">ATP-binding</keyword>
<dbReference type="InterPro" id="IPR000719">
    <property type="entry name" value="Prot_kinase_dom"/>
</dbReference>
<dbReference type="OMA" id="EARSIMI"/>
<dbReference type="PROSITE" id="PS00107">
    <property type="entry name" value="PROTEIN_KINASE_ATP"/>
    <property type="match status" value="1"/>
</dbReference>
<evidence type="ECO:0000256" key="8">
    <source>
        <dbReference type="SAM" id="MobiDB-lite"/>
    </source>
</evidence>
<dbReference type="PROSITE" id="PS50011">
    <property type="entry name" value="PROTEIN_KINASE_DOM"/>
    <property type="match status" value="1"/>
</dbReference>
<feature type="region of interest" description="Disordered" evidence="8">
    <location>
        <begin position="102"/>
        <end position="125"/>
    </location>
</feature>